<dbReference type="RefSeq" id="XP_031564382.1">
    <property type="nucleotide sequence ID" value="XM_031708522.1"/>
</dbReference>
<dbReference type="Pfam" id="PF00001">
    <property type="entry name" value="7tm_1"/>
    <property type="match status" value="1"/>
</dbReference>
<proteinExistence type="predicted"/>
<feature type="transmembrane region" description="Helical" evidence="9">
    <location>
        <begin position="18"/>
        <end position="43"/>
    </location>
</feature>
<dbReference type="AlphaFoldDB" id="A0A6P8IDL1"/>
<evidence type="ECO:0000256" key="9">
    <source>
        <dbReference type="SAM" id="Phobius"/>
    </source>
</evidence>
<dbReference type="GeneID" id="116299813"/>
<sequence>MENPESEEEYDAITGIRIFKIVVFAIIFIAGSFLNILMFLAVTRKHIRHQRTSRSFIRLIQNLACADVLFLCFVVPFDSAWWDPRDFPYGGAACKILWPLRNTAFEAIVLTYVLLSFHRTYGVKQQLFGQMNDIFVMFIIFSIWIASMLTTLPYIIFLNYDAASLSCIEMWPLLDDRRAYSGVLFVVQYIVPLMVLLTMYVVARKELNSSAARERATIERKARHRRVNNMLIVYILIFAVLILPHHINRFVLDFAAGNMKPYFFAIMKLLYFLTLLITVTNPLLFFYFNQEFRKDMWHILRCRCFFNDKRDAVDGRSASFSIELPPPGEARVPYSDIPATRASAMERPPHYHEEGSIGGASYHGPPSRHSGSHRGSTDLGAKMGSRESYHGSREFGPPRTSSRQELPRYGSQSGSREHLPYEPPRKEPYRGSRDDLPYDSMRKEPYRGSRDQLPPYRGSTDYLPRDEPPYRSSRENISRDPYRPPSREYLSRDEPPYRPKSREDIPSRPDYERRSLSNRSLHDEYEDDDDQGSEML</sequence>
<evidence type="ECO:0000313" key="12">
    <source>
        <dbReference type="RefSeq" id="XP_031564382.1"/>
    </source>
</evidence>
<dbReference type="Proteomes" id="UP000515163">
    <property type="component" value="Unplaced"/>
</dbReference>
<evidence type="ECO:0000256" key="3">
    <source>
        <dbReference type="ARBA" id="ARBA00022989"/>
    </source>
</evidence>
<name>A0A6P8IDL1_ACTTE</name>
<dbReference type="CDD" id="cd00637">
    <property type="entry name" value="7tm_classA_rhodopsin-like"/>
    <property type="match status" value="1"/>
</dbReference>
<keyword evidence="6" id="KW-0675">Receptor</keyword>
<keyword evidence="7" id="KW-0807">Transducer</keyword>
<feature type="transmembrane region" description="Helical" evidence="9">
    <location>
        <begin position="55"/>
        <end position="76"/>
    </location>
</feature>
<feature type="transmembrane region" description="Helical" evidence="9">
    <location>
        <begin position="135"/>
        <end position="160"/>
    </location>
</feature>
<evidence type="ECO:0000313" key="11">
    <source>
        <dbReference type="Proteomes" id="UP000515163"/>
    </source>
</evidence>
<reference evidence="12" key="1">
    <citation type="submission" date="2025-08" db="UniProtKB">
        <authorList>
            <consortium name="RefSeq"/>
        </authorList>
    </citation>
    <scope>IDENTIFICATION</scope>
    <source>
        <tissue evidence="12">Tentacle</tissue>
    </source>
</reference>
<feature type="transmembrane region" description="Helical" evidence="9">
    <location>
        <begin position="96"/>
        <end position="115"/>
    </location>
</feature>
<protein>
    <submittedName>
        <fullName evidence="12">Prolactin-releasing peptide receptor-like</fullName>
    </submittedName>
</protein>
<feature type="compositionally biased region" description="Basic and acidic residues" evidence="8">
    <location>
        <begin position="463"/>
        <end position="523"/>
    </location>
</feature>
<keyword evidence="4" id="KW-0297">G-protein coupled receptor</keyword>
<dbReference type="GO" id="GO:0016020">
    <property type="term" value="C:membrane"/>
    <property type="evidence" value="ECO:0007669"/>
    <property type="project" value="UniProtKB-SubCell"/>
</dbReference>
<feature type="compositionally biased region" description="Polar residues" evidence="8">
    <location>
        <begin position="399"/>
        <end position="414"/>
    </location>
</feature>
<dbReference type="PRINTS" id="PR00237">
    <property type="entry name" value="GPCRRHODOPSN"/>
</dbReference>
<accession>A0A6P8IDL1</accession>
<dbReference type="OrthoDB" id="5980579at2759"/>
<feature type="compositionally biased region" description="Basic and acidic residues" evidence="8">
    <location>
        <begin position="384"/>
        <end position="393"/>
    </location>
</feature>
<feature type="transmembrane region" description="Helical" evidence="9">
    <location>
        <begin position="230"/>
        <end position="247"/>
    </location>
</feature>
<evidence type="ECO:0000256" key="6">
    <source>
        <dbReference type="ARBA" id="ARBA00023170"/>
    </source>
</evidence>
<evidence type="ECO:0000256" key="5">
    <source>
        <dbReference type="ARBA" id="ARBA00023136"/>
    </source>
</evidence>
<dbReference type="InterPro" id="IPR000276">
    <property type="entry name" value="GPCR_Rhodpsn"/>
</dbReference>
<dbReference type="GO" id="GO:0004930">
    <property type="term" value="F:G protein-coupled receptor activity"/>
    <property type="evidence" value="ECO:0007669"/>
    <property type="project" value="UniProtKB-KW"/>
</dbReference>
<dbReference type="KEGG" id="aten:116299813"/>
<dbReference type="InParanoid" id="A0A6P8IDL1"/>
<dbReference type="SUPFAM" id="SSF81321">
    <property type="entry name" value="Family A G protein-coupled receptor-like"/>
    <property type="match status" value="1"/>
</dbReference>
<keyword evidence="5 9" id="KW-0472">Membrane</keyword>
<keyword evidence="11" id="KW-1185">Reference proteome</keyword>
<organism evidence="11 12">
    <name type="scientific">Actinia tenebrosa</name>
    <name type="common">Australian red waratah sea anemone</name>
    <dbReference type="NCBI Taxonomy" id="6105"/>
    <lineage>
        <taxon>Eukaryota</taxon>
        <taxon>Metazoa</taxon>
        <taxon>Cnidaria</taxon>
        <taxon>Anthozoa</taxon>
        <taxon>Hexacorallia</taxon>
        <taxon>Actiniaria</taxon>
        <taxon>Actiniidae</taxon>
        <taxon>Actinia</taxon>
    </lineage>
</organism>
<evidence type="ECO:0000256" key="7">
    <source>
        <dbReference type="ARBA" id="ARBA00023224"/>
    </source>
</evidence>
<evidence type="ECO:0000256" key="4">
    <source>
        <dbReference type="ARBA" id="ARBA00023040"/>
    </source>
</evidence>
<dbReference type="PANTHER" id="PTHR24238:SF47">
    <property type="entry name" value="ECDYSTEROIDS_DOPAMINE RECEPTOR-RELATED"/>
    <property type="match status" value="1"/>
</dbReference>
<evidence type="ECO:0000256" key="2">
    <source>
        <dbReference type="ARBA" id="ARBA00022692"/>
    </source>
</evidence>
<gene>
    <name evidence="12" type="primary">LOC116299813</name>
</gene>
<feature type="compositionally biased region" description="Acidic residues" evidence="8">
    <location>
        <begin position="524"/>
        <end position="536"/>
    </location>
</feature>
<dbReference type="Gene3D" id="1.20.1070.10">
    <property type="entry name" value="Rhodopsin 7-helix transmembrane proteins"/>
    <property type="match status" value="1"/>
</dbReference>
<feature type="compositionally biased region" description="Basic and acidic residues" evidence="8">
    <location>
        <begin position="415"/>
        <end position="450"/>
    </location>
</feature>
<dbReference type="PANTHER" id="PTHR24238">
    <property type="entry name" value="G-PROTEIN COUPLED RECEPTOR"/>
    <property type="match status" value="1"/>
</dbReference>
<evidence type="ECO:0000259" key="10">
    <source>
        <dbReference type="PROSITE" id="PS50262"/>
    </source>
</evidence>
<evidence type="ECO:0000256" key="1">
    <source>
        <dbReference type="ARBA" id="ARBA00004141"/>
    </source>
</evidence>
<evidence type="ECO:0000256" key="8">
    <source>
        <dbReference type="SAM" id="MobiDB-lite"/>
    </source>
</evidence>
<dbReference type="InterPro" id="IPR017452">
    <property type="entry name" value="GPCR_Rhodpsn_7TM"/>
</dbReference>
<dbReference type="PROSITE" id="PS50262">
    <property type="entry name" value="G_PROTEIN_RECEP_F1_2"/>
    <property type="match status" value="1"/>
</dbReference>
<feature type="domain" description="G-protein coupled receptors family 1 profile" evidence="10">
    <location>
        <begin position="34"/>
        <end position="285"/>
    </location>
</feature>
<feature type="transmembrane region" description="Helical" evidence="9">
    <location>
        <begin position="262"/>
        <end position="288"/>
    </location>
</feature>
<feature type="transmembrane region" description="Helical" evidence="9">
    <location>
        <begin position="180"/>
        <end position="203"/>
    </location>
</feature>
<keyword evidence="3 9" id="KW-1133">Transmembrane helix</keyword>
<feature type="region of interest" description="Disordered" evidence="8">
    <location>
        <begin position="347"/>
        <end position="536"/>
    </location>
</feature>
<keyword evidence="2 9" id="KW-0812">Transmembrane</keyword>
<comment type="subcellular location">
    <subcellularLocation>
        <location evidence="1">Membrane</location>
        <topology evidence="1">Multi-pass membrane protein</topology>
    </subcellularLocation>
</comment>